<organism evidence="1">
    <name type="scientific">Anopheles atroparvus</name>
    <name type="common">European mosquito</name>
    <dbReference type="NCBI Taxonomy" id="41427"/>
    <lineage>
        <taxon>Eukaryota</taxon>
        <taxon>Metazoa</taxon>
        <taxon>Ecdysozoa</taxon>
        <taxon>Arthropoda</taxon>
        <taxon>Hexapoda</taxon>
        <taxon>Insecta</taxon>
        <taxon>Pterygota</taxon>
        <taxon>Neoptera</taxon>
        <taxon>Endopterygota</taxon>
        <taxon>Diptera</taxon>
        <taxon>Nematocera</taxon>
        <taxon>Culicoidea</taxon>
        <taxon>Culicidae</taxon>
        <taxon>Anophelinae</taxon>
        <taxon>Anopheles</taxon>
    </lineage>
</organism>
<dbReference type="AlphaFoldDB" id="A0A182JM46"/>
<protein>
    <submittedName>
        <fullName evidence="1">Uncharacterized protein</fullName>
    </submittedName>
</protein>
<reference evidence="1" key="1">
    <citation type="submission" date="2022-08" db="UniProtKB">
        <authorList>
            <consortium name="EnsemblMetazoa"/>
        </authorList>
    </citation>
    <scope>IDENTIFICATION</scope>
    <source>
        <strain evidence="1">EBRO</strain>
    </source>
</reference>
<name>A0A182JM46_ANOAO</name>
<sequence length="202" mass="22284">MGNNTNGSCAMQHAQEAHDERRSVRGDLMIDVRKRKVDGRRSVAGLDAESIYLAAWKAPSGPAHRIEWKQPVNNVTFLAPGVVVVFVVVAGVVPAGCFASAHKSHVMVDQLARHGAANQEASQRASLSITDRIIGSAEHADAEDVRRRRLRQTHSTIDDKDDDEDDDDVDEGIGRGIPLRCEFRLNRFPSTEPFLLMLLPLQ</sequence>
<dbReference type="EnsemblMetazoa" id="AATE020637-RA">
    <property type="protein sequence ID" value="AATE020637-PA.1"/>
    <property type="gene ID" value="AATE020637"/>
</dbReference>
<proteinExistence type="predicted"/>
<accession>A0A182JM46</accession>
<evidence type="ECO:0000313" key="1">
    <source>
        <dbReference type="EnsemblMetazoa" id="AATE020637-PA.1"/>
    </source>
</evidence>
<dbReference type="VEuPathDB" id="VectorBase:AATE020637"/>